<dbReference type="Pfam" id="PF12833">
    <property type="entry name" value="HTH_18"/>
    <property type="match status" value="1"/>
</dbReference>
<keyword evidence="2" id="KW-0238">DNA-binding</keyword>
<comment type="caution">
    <text evidence="5">The sequence shown here is derived from an EMBL/GenBank/DDBJ whole genome shotgun (WGS) entry which is preliminary data.</text>
</comment>
<evidence type="ECO:0000313" key="6">
    <source>
        <dbReference type="Proteomes" id="UP000619479"/>
    </source>
</evidence>
<dbReference type="Proteomes" id="UP000619479">
    <property type="component" value="Unassembled WGS sequence"/>
</dbReference>
<organism evidence="5 6">
    <name type="scientific">Actinoplanes cyaneus</name>
    <dbReference type="NCBI Taxonomy" id="52696"/>
    <lineage>
        <taxon>Bacteria</taxon>
        <taxon>Bacillati</taxon>
        <taxon>Actinomycetota</taxon>
        <taxon>Actinomycetes</taxon>
        <taxon>Micromonosporales</taxon>
        <taxon>Micromonosporaceae</taxon>
        <taxon>Actinoplanes</taxon>
    </lineage>
</organism>
<dbReference type="SUPFAM" id="SSF51182">
    <property type="entry name" value="RmlC-like cupins"/>
    <property type="match status" value="1"/>
</dbReference>
<dbReference type="InterPro" id="IPR003313">
    <property type="entry name" value="AraC-bd"/>
</dbReference>
<proteinExistence type="predicted"/>
<evidence type="ECO:0000259" key="4">
    <source>
        <dbReference type="PROSITE" id="PS01124"/>
    </source>
</evidence>
<feature type="domain" description="HTH araC/xylS-type" evidence="4">
    <location>
        <begin position="155"/>
        <end position="253"/>
    </location>
</feature>
<keyword evidence="1" id="KW-0805">Transcription regulation</keyword>
<dbReference type="PROSITE" id="PS01124">
    <property type="entry name" value="HTH_ARAC_FAMILY_2"/>
    <property type="match status" value="1"/>
</dbReference>
<dbReference type="RefSeq" id="WP_203745768.1">
    <property type="nucleotide sequence ID" value="NZ_BAAAUC010000008.1"/>
</dbReference>
<dbReference type="EMBL" id="BOMH01000041">
    <property type="protein sequence ID" value="GID67730.1"/>
    <property type="molecule type" value="Genomic_DNA"/>
</dbReference>
<gene>
    <name evidence="5" type="ORF">Acy02nite_56110</name>
</gene>
<dbReference type="GO" id="GO:0003700">
    <property type="term" value="F:DNA-binding transcription factor activity"/>
    <property type="evidence" value="ECO:0007669"/>
    <property type="project" value="InterPro"/>
</dbReference>
<dbReference type="SMART" id="SM00342">
    <property type="entry name" value="HTH_ARAC"/>
    <property type="match status" value="1"/>
</dbReference>
<dbReference type="PANTHER" id="PTHR43280">
    <property type="entry name" value="ARAC-FAMILY TRANSCRIPTIONAL REGULATOR"/>
    <property type="match status" value="1"/>
</dbReference>
<dbReference type="InterPro" id="IPR011051">
    <property type="entry name" value="RmlC_Cupin_sf"/>
</dbReference>
<dbReference type="AlphaFoldDB" id="A0A919M2Y1"/>
<dbReference type="InterPro" id="IPR009057">
    <property type="entry name" value="Homeodomain-like_sf"/>
</dbReference>
<dbReference type="Gene3D" id="1.10.10.60">
    <property type="entry name" value="Homeodomain-like"/>
    <property type="match status" value="1"/>
</dbReference>
<name>A0A919M2Y1_9ACTN</name>
<keyword evidence="3" id="KW-0804">Transcription</keyword>
<keyword evidence="6" id="KW-1185">Reference proteome</keyword>
<evidence type="ECO:0000313" key="5">
    <source>
        <dbReference type="EMBL" id="GID67730.1"/>
    </source>
</evidence>
<evidence type="ECO:0000256" key="3">
    <source>
        <dbReference type="ARBA" id="ARBA00023163"/>
    </source>
</evidence>
<dbReference type="GO" id="GO:0043565">
    <property type="term" value="F:sequence-specific DNA binding"/>
    <property type="evidence" value="ECO:0007669"/>
    <property type="project" value="InterPro"/>
</dbReference>
<dbReference type="InterPro" id="IPR018060">
    <property type="entry name" value="HTH_AraC"/>
</dbReference>
<dbReference type="Pfam" id="PF02311">
    <property type="entry name" value="AraC_binding"/>
    <property type="match status" value="1"/>
</dbReference>
<reference evidence="5" key="1">
    <citation type="submission" date="2021-01" db="EMBL/GenBank/DDBJ databases">
        <title>Whole genome shotgun sequence of Actinoplanes cyaneus NBRC 14990.</title>
        <authorList>
            <person name="Komaki H."/>
            <person name="Tamura T."/>
        </authorList>
    </citation>
    <scope>NUCLEOTIDE SEQUENCE</scope>
    <source>
        <strain evidence="5">NBRC 14990</strain>
    </source>
</reference>
<accession>A0A919M2Y1</accession>
<protein>
    <submittedName>
        <fullName evidence="5">Transcriptional regulator</fullName>
    </submittedName>
</protein>
<dbReference type="PANTHER" id="PTHR43280:SF32">
    <property type="entry name" value="TRANSCRIPTIONAL REGULATORY PROTEIN"/>
    <property type="match status" value="1"/>
</dbReference>
<evidence type="ECO:0000256" key="2">
    <source>
        <dbReference type="ARBA" id="ARBA00023125"/>
    </source>
</evidence>
<dbReference type="SUPFAM" id="SSF46689">
    <property type="entry name" value="Homeodomain-like"/>
    <property type="match status" value="1"/>
</dbReference>
<sequence>MIRQLVYQPPREAQTPVETMTFARLRSLNDGGTQRADFHVLAFVRTGHGSVTADFATHALGPRSVFLIAPGVVHRWTGIERLAGDLVLFEPAGPVPQAAEPWIAGPPAWRALDHLRYEFGLSDRRSEVLRLLLSALLLRLDPPAGDRAAPDDTFQRFRLAVEEDFRSHHDVGHYARRLGYSERTLSRSAHAATGRSAKDYLTGRLLLEAKRLLVHDGLSPAACGRRLGFPDASNFSAFFLRGTGVRPGAWNPH</sequence>
<evidence type="ECO:0000256" key="1">
    <source>
        <dbReference type="ARBA" id="ARBA00023015"/>
    </source>
</evidence>